<dbReference type="SUPFAM" id="SSF51735">
    <property type="entry name" value="NAD(P)-binding Rossmann-fold domains"/>
    <property type="match status" value="1"/>
</dbReference>
<comment type="caution">
    <text evidence="3">The sequence shown here is derived from an EMBL/GenBank/DDBJ whole genome shotgun (WGS) entry which is preliminary data.</text>
</comment>
<dbReference type="InterPro" id="IPR050259">
    <property type="entry name" value="SDR"/>
</dbReference>
<proteinExistence type="inferred from homology"/>
<evidence type="ECO:0000256" key="1">
    <source>
        <dbReference type="ARBA" id="ARBA00006484"/>
    </source>
</evidence>
<dbReference type="PANTHER" id="PTHR42879">
    <property type="entry name" value="3-OXOACYL-(ACYL-CARRIER-PROTEIN) REDUCTASE"/>
    <property type="match status" value="1"/>
</dbReference>
<dbReference type="Pfam" id="PF00106">
    <property type="entry name" value="adh_short"/>
    <property type="match status" value="1"/>
</dbReference>
<gene>
    <name evidence="3" type="primary">fabG_1</name>
    <name evidence="3" type="ORF">J27TS8_08970</name>
</gene>
<dbReference type="InterPro" id="IPR002347">
    <property type="entry name" value="SDR_fam"/>
</dbReference>
<evidence type="ECO:0000313" key="3">
    <source>
        <dbReference type="EMBL" id="GIN60904.1"/>
    </source>
</evidence>
<organism evidence="3 4">
    <name type="scientific">Robertmurraya siralis</name>
    <dbReference type="NCBI Taxonomy" id="77777"/>
    <lineage>
        <taxon>Bacteria</taxon>
        <taxon>Bacillati</taxon>
        <taxon>Bacillota</taxon>
        <taxon>Bacilli</taxon>
        <taxon>Bacillales</taxon>
        <taxon>Bacillaceae</taxon>
        <taxon>Robertmurraya</taxon>
    </lineage>
</organism>
<dbReference type="CDD" id="cd05233">
    <property type="entry name" value="SDR_c"/>
    <property type="match status" value="1"/>
</dbReference>
<dbReference type="Gene3D" id="3.40.50.720">
    <property type="entry name" value="NAD(P)-binding Rossmann-like Domain"/>
    <property type="match status" value="1"/>
</dbReference>
<dbReference type="PANTHER" id="PTHR42879:SF2">
    <property type="entry name" value="3-OXOACYL-[ACYL-CARRIER-PROTEIN] REDUCTASE FABG"/>
    <property type="match status" value="1"/>
</dbReference>
<dbReference type="Proteomes" id="UP000682111">
    <property type="component" value="Unassembled WGS sequence"/>
</dbReference>
<dbReference type="PRINTS" id="PR00081">
    <property type="entry name" value="GDHRDH"/>
</dbReference>
<evidence type="ECO:0000313" key="4">
    <source>
        <dbReference type="Proteomes" id="UP000682111"/>
    </source>
</evidence>
<comment type="similarity">
    <text evidence="1">Belongs to the short-chain dehydrogenases/reductases (SDR) family.</text>
</comment>
<keyword evidence="2" id="KW-0560">Oxidoreductase</keyword>
<protein>
    <submittedName>
        <fullName evidence="3">3-ketoacyl-ACP reductase</fullName>
    </submittedName>
</protein>
<dbReference type="FunFam" id="3.40.50.720:FF:000173">
    <property type="entry name" value="3-oxoacyl-[acyl-carrier protein] reductase"/>
    <property type="match status" value="1"/>
</dbReference>
<dbReference type="InterPro" id="IPR036291">
    <property type="entry name" value="NAD(P)-bd_dom_sf"/>
</dbReference>
<evidence type="ECO:0000256" key="2">
    <source>
        <dbReference type="ARBA" id="ARBA00023002"/>
    </source>
</evidence>
<dbReference type="AlphaFoldDB" id="A0A920BSM4"/>
<dbReference type="GO" id="GO:0016491">
    <property type="term" value="F:oxidoreductase activity"/>
    <property type="evidence" value="ECO:0007669"/>
    <property type="project" value="UniProtKB-KW"/>
</dbReference>
<dbReference type="EMBL" id="BORC01000001">
    <property type="protein sequence ID" value="GIN60904.1"/>
    <property type="molecule type" value="Genomic_DNA"/>
</dbReference>
<reference evidence="3" key="1">
    <citation type="submission" date="2021-03" db="EMBL/GenBank/DDBJ databases">
        <title>Antimicrobial resistance genes in bacteria isolated from Japanese honey, and their potential for conferring macrolide and lincosamide resistance in the American foulbrood pathogen Paenibacillus larvae.</title>
        <authorList>
            <person name="Okamoto M."/>
            <person name="Kumagai M."/>
            <person name="Kanamori H."/>
            <person name="Takamatsu D."/>
        </authorList>
    </citation>
    <scope>NUCLEOTIDE SEQUENCE</scope>
    <source>
        <strain evidence="3">J27TS8</strain>
    </source>
</reference>
<keyword evidence="4" id="KW-1185">Reference proteome</keyword>
<sequence>MNCTMKGTYNKVYSYCEVSHLKQKTALITGGATGIGKRTALELARSGVNLVINFRSSEEQAKELANELHSYGIKNIIVQGDLTREEDCIKLVETALNFSPTIDILIHNAGPYMHKRKEMVEYTFEEWNYIINGNLNAVFYLSKSLIPKMREQKWGRIVTVGFDRVESAPGWMYRSAFAAAKTGLASLTKTIALEEAENGITVNMVCPGDITGEWKERGIGDALDVFDKDTPIGRPGTGQDISRVISFLVMEESSFITGGIIPITGAKDVLGKVKHVNF</sequence>
<accession>A0A920BSM4</accession>
<name>A0A920BSM4_9BACI</name>